<gene>
    <name evidence="2" type="ORF">O3P69_012131</name>
</gene>
<comment type="caution">
    <text evidence="2">The sequence shown here is derived from an EMBL/GenBank/DDBJ whole genome shotgun (WGS) entry which is preliminary data.</text>
</comment>
<evidence type="ECO:0000256" key="1">
    <source>
        <dbReference type="SAM" id="MobiDB-lite"/>
    </source>
</evidence>
<organism evidence="2 3">
    <name type="scientific">Scylla paramamosain</name>
    <name type="common">Mud crab</name>
    <dbReference type="NCBI Taxonomy" id="85552"/>
    <lineage>
        <taxon>Eukaryota</taxon>
        <taxon>Metazoa</taxon>
        <taxon>Ecdysozoa</taxon>
        <taxon>Arthropoda</taxon>
        <taxon>Crustacea</taxon>
        <taxon>Multicrustacea</taxon>
        <taxon>Malacostraca</taxon>
        <taxon>Eumalacostraca</taxon>
        <taxon>Eucarida</taxon>
        <taxon>Decapoda</taxon>
        <taxon>Pleocyemata</taxon>
        <taxon>Brachyura</taxon>
        <taxon>Eubrachyura</taxon>
        <taxon>Portunoidea</taxon>
        <taxon>Portunidae</taxon>
        <taxon>Portuninae</taxon>
        <taxon>Scylla</taxon>
    </lineage>
</organism>
<feature type="compositionally biased region" description="Gly residues" evidence="1">
    <location>
        <begin position="40"/>
        <end position="52"/>
    </location>
</feature>
<reference evidence="2 3" key="1">
    <citation type="submission" date="2023-03" db="EMBL/GenBank/DDBJ databases">
        <title>High-quality genome of Scylla paramamosain provides insights in environmental adaptation.</title>
        <authorList>
            <person name="Zhang L."/>
        </authorList>
    </citation>
    <scope>NUCLEOTIDE SEQUENCE [LARGE SCALE GENOMIC DNA]</scope>
    <source>
        <strain evidence="2">LZ_2023a</strain>
        <tissue evidence="2">Muscle</tissue>
    </source>
</reference>
<evidence type="ECO:0000313" key="3">
    <source>
        <dbReference type="Proteomes" id="UP001487740"/>
    </source>
</evidence>
<evidence type="ECO:0000313" key="2">
    <source>
        <dbReference type="EMBL" id="KAK8385127.1"/>
    </source>
</evidence>
<name>A0AAW0TEZ4_SCYPA</name>
<dbReference type="EMBL" id="JARAKH010000033">
    <property type="protein sequence ID" value="KAK8385127.1"/>
    <property type="molecule type" value="Genomic_DNA"/>
</dbReference>
<sequence>MRESSQGQGSLVRGPVAWRAEVTLGCGLTFFQDVFVSVQDGGGGGDGGGGENGAPHPRPPAPARPAPTPPLVARTSPQPP</sequence>
<dbReference type="Proteomes" id="UP001487740">
    <property type="component" value="Unassembled WGS sequence"/>
</dbReference>
<proteinExistence type="predicted"/>
<dbReference type="AlphaFoldDB" id="A0AAW0TEZ4"/>
<feature type="compositionally biased region" description="Pro residues" evidence="1">
    <location>
        <begin position="56"/>
        <end position="70"/>
    </location>
</feature>
<keyword evidence="3" id="KW-1185">Reference proteome</keyword>
<accession>A0AAW0TEZ4</accession>
<feature type="region of interest" description="Disordered" evidence="1">
    <location>
        <begin position="37"/>
        <end position="80"/>
    </location>
</feature>
<protein>
    <submittedName>
        <fullName evidence="2">Uncharacterized protein</fullName>
    </submittedName>
</protein>